<evidence type="ECO:0000256" key="1">
    <source>
        <dbReference type="ARBA" id="ARBA00008875"/>
    </source>
</evidence>
<organism evidence="5 6">
    <name type="scientific">Oligosphaera ethanolica</name>
    <dbReference type="NCBI Taxonomy" id="760260"/>
    <lineage>
        <taxon>Bacteria</taxon>
        <taxon>Pseudomonadati</taxon>
        <taxon>Lentisphaerota</taxon>
        <taxon>Oligosphaeria</taxon>
        <taxon>Oligosphaerales</taxon>
        <taxon>Oligosphaeraceae</taxon>
        <taxon>Oligosphaera</taxon>
    </lineage>
</organism>
<gene>
    <name evidence="5" type="ORF">J3R75_000987</name>
</gene>
<keyword evidence="2" id="KW-0378">Hydrolase</keyword>
<evidence type="ECO:0000313" key="5">
    <source>
        <dbReference type="EMBL" id="MDQ0288880.1"/>
    </source>
</evidence>
<dbReference type="Proteomes" id="UP001238163">
    <property type="component" value="Unassembled WGS sequence"/>
</dbReference>
<dbReference type="AlphaFoldDB" id="A0AAE4AMY8"/>
<dbReference type="EMBL" id="JAUSVL010000001">
    <property type="protein sequence ID" value="MDQ0288880.1"/>
    <property type="molecule type" value="Genomic_DNA"/>
</dbReference>
<sequence length="445" mass="49496">MANDIHITLDGDALIGSIKRLNGGNLAPPISNTKAGLDIRAAFAALQMPVTRLHDSPLENPGTRLVDVPLIFANFHDDAADPRNYYFRQTDDYIKTCVDGGTGIVYRLGPSIEHGFNKYFIDPPSDVDKWIDICSNIIRHYTEGWADGFHFAIKYWEIWNEPECQDSDGLHLMWGGTVAEYNDFYVKVATELKRRFPHLMIGGPAHCGFGQLSKDFISHCAAHQAPLDFYSYHCYSADPFHWIVESPAQARQALDDAGYTKAEIHLNEWHYFPGEWKRLRSDPEYKDRVYEEMKGIDSAAFICAVQTLWQDTPLDLGCYYTATASAWGLFKTRSAIPTKSYYGMKAFGEIALCGDRLKTSSDRREATALAGRTADGKTALLIAAFKTGPADIVVDITGIGAPKDCVARMVDDSHDLTPVDIVQDGNTLRVKSDATSAVLLVTFIS</sequence>
<evidence type="ECO:0000313" key="6">
    <source>
        <dbReference type="Proteomes" id="UP001238163"/>
    </source>
</evidence>
<dbReference type="Gene3D" id="3.20.20.80">
    <property type="entry name" value="Glycosidases"/>
    <property type="match status" value="1"/>
</dbReference>
<comment type="similarity">
    <text evidence="1">Belongs to the glycosyl hydrolase 39 family.</text>
</comment>
<dbReference type="Pfam" id="PF01229">
    <property type="entry name" value="Glyco_hydro_39"/>
    <property type="match status" value="1"/>
</dbReference>
<dbReference type="RefSeq" id="WP_307260214.1">
    <property type="nucleotide sequence ID" value="NZ_JAUSVL010000001.1"/>
</dbReference>
<dbReference type="PANTHER" id="PTHR12631:SF10">
    <property type="entry name" value="BETA-XYLOSIDASE-LIKE PROTEIN-RELATED"/>
    <property type="match status" value="1"/>
</dbReference>
<proteinExistence type="inferred from homology"/>
<evidence type="ECO:0000256" key="3">
    <source>
        <dbReference type="ARBA" id="ARBA00023295"/>
    </source>
</evidence>
<reference evidence="5" key="1">
    <citation type="submission" date="2023-07" db="EMBL/GenBank/DDBJ databases">
        <title>Genomic Encyclopedia of Type Strains, Phase IV (KMG-IV): sequencing the most valuable type-strain genomes for metagenomic binning, comparative biology and taxonomic classification.</title>
        <authorList>
            <person name="Goeker M."/>
        </authorList>
    </citation>
    <scope>NUCLEOTIDE SEQUENCE</scope>
    <source>
        <strain evidence="5">DSM 24202</strain>
    </source>
</reference>
<evidence type="ECO:0000259" key="4">
    <source>
        <dbReference type="Pfam" id="PF01229"/>
    </source>
</evidence>
<comment type="caution">
    <text evidence="5">The sequence shown here is derived from an EMBL/GenBank/DDBJ whole genome shotgun (WGS) entry which is preliminary data.</text>
</comment>
<dbReference type="InterPro" id="IPR051923">
    <property type="entry name" value="Glycosyl_Hydrolase_39"/>
</dbReference>
<dbReference type="InterPro" id="IPR049166">
    <property type="entry name" value="GH39_cat"/>
</dbReference>
<protein>
    <recommendedName>
        <fullName evidence="4">Glycosyl hydrolases family 39 N-terminal catalytic domain-containing protein</fullName>
    </recommendedName>
</protein>
<keyword evidence="6" id="KW-1185">Reference proteome</keyword>
<dbReference type="GO" id="GO:0004553">
    <property type="term" value="F:hydrolase activity, hydrolyzing O-glycosyl compounds"/>
    <property type="evidence" value="ECO:0007669"/>
    <property type="project" value="TreeGrafter"/>
</dbReference>
<name>A0AAE4AMY8_9BACT</name>
<dbReference type="InterPro" id="IPR017853">
    <property type="entry name" value="GH"/>
</dbReference>
<feature type="domain" description="Glycosyl hydrolases family 39 N-terminal catalytic" evidence="4">
    <location>
        <begin position="118"/>
        <end position="238"/>
    </location>
</feature>
<dbReference type="SUPFAM" id="SSF51445">
    <property type="entry name" value="(Trans)glycosidases"/>
    <property type="match status" value="1"/>
</dbReference>
<keyword evidence="3" id="KW-0326">Glycosidase</keyword>
<evidence type="ECO:0000256" key="2">
    <source>
        <dbReference type="ARBA" id="ARBA00022801"/>
    </source>
</evidence>
<accession>A0AAE4AMY8</accession>
<dbReference type="PANTHER" id="PTHR12631">
    <property type="entry name" value="ALPHA-L-IDURONIDASE"/>
    <property type="match status" value="1"/>
</dbReference>